<reference evidence="2 3" key="1">
    <citation type="submission" date="2015-01" db="EMBL/GenBank/DDBJ databases">
        <title>Sequencing and annotation of Micromonospora carbonacea strain JXNU-1 genome.</title>
        <authorList>
            <person name="Long Z."/>
            <person name="Huang Y."/>
            <person name="Jiang Y."/>
        </authorList>
    </citation>
    <scope>NUCLEOTIDE SEQUENCE [LARGE SCALE GENOMIC DNA]</scope>
    <source>
        <strain evidence="2 3">JXNU-1</strain>
    </source>
</reference>
<dbReference type="PATRIC" id="fig|47853.6.peg.950"/>
<dbReference type="EMBL" id="JXSX01000001">
    <property type="protein sequence ID" value="KIR64848.1"/>
    <property type="molecule type" value="Genomic_DNA"/>
</dbReference>
<sequence>MQSVAFARPSLPATLRGSRLSWRSRLRRIGELGRLALTTLVLAVGLGGVAALTAGTPAMASTATGPTHPVVVASRVDSLGPGATAEPRTDPAAPQARPVVGDARRPVPAPVGRPVAAVPVDRPAVDPAAGTVVRRGPPRH</sequence>
<dbReference type="AlphaFoldDB" id="A0A0D0VVR0"/>
<feature type="compositionally biased region" description="Low complexity" evidence="1">
    <location>
        <begin position="110"/>
        <end position="130"/>
    </location>
</feature>
<feature type="region of interest" description="Disordered" evidence="1">
    <location>
        <begin position="78"/>
        <end position="140"/>
    </location>
</feature>
<protein>
    <submittedName>
        <fullName evidence="2">Uncharacterized protein</fullName>
    </submittedName>
</protein>
<evidence type="ECO:0000313" key="3">
    <source>
        <dbReference type="Proteomes" id="UP000032254"/>
    </source>
</evidence>
<evidence type="ECO:0000313" key="2">
    <source>
        <dbReference type="EMBL" id="KIR64848.1"/>
    </source>
</evidence>
<organism evidence="2 3">
    <name type="scientific">Micromonospora haikouensis</name>
    <dbReference type="NCBI Taxonomy" id="686309"/>
    <lineage>
        <taxon>Bacteria</taxon>
        <taxon>Bacillati</taxon>
        <taxon>Actinomycetota</taxon>
        <taxon>Actinomycetes</taxon>
        <taxon>Micromonosporales</taxon>
        <taxon>Micromonosporaceae</taxon>
        <taxon>Micromonospora</taxon>
    </lineage>
</organism>
<proteinExistence type="predicted"/>
<dbReference type="GeneID" id="301303417"/>
<gene>
    <name evidence="2" type="ORF">TK50_04450</name>
</gene>
<evidence type="ECO:0000256" key="1">
    <source>
        <dbReference type="SAM" id="MobiDB-lite"/>
    </source>
</evidence>
<comment type="caution">
    <text evidence="2">The sequence shown here is derived from an EMBL/GenBank/DDBJ whole genome shotgun (WGS) entry which is preliminary data.</text>
</comment>
<dbReference type="OrthoDB" id="10016271at2"/>
<dbReference type="Proteomes" id="UP000032254">
    <property type="component" value="Unassembled WGS sequence"/>
</dbReference>
<keyword evidence="3" id="KW-1185">Reference proteome</keyword>
<dbReference type="RefSeq" id="WP_043961597.1">
    <property type="nucleotide sequence ID" value="NZ_JBEZEP010000007.1"/>
</dbReference>
<accession>A0A0D0VVR0</accession>
<name>A0A0D0VVR0_9ACTN</name>